<sequence length="248" mass="27259">MLSPDEQRRYSRQIMLFSEEGQERLKKSTIFIAGAGGLGSPVALYLAAAGVGQIIIADNDLVELSNLNRQIIHFTRDIGERKSESARQKIEAINPEVIIKVHHITIDSENILDLIDTADGIVDAMDNFETRYLLNKAACEKQIPLFHGGIHGFSGQATTIIPGRTACLRCIFPHAPPEETFPVLGTTAGFIGVVQANEVIKYLTGTGMLLENRLLLWDGERAEVDIIAYEKNPNCQVCGNTDDNNVVN</sequence>
<comment type="caution">
    <text evidence="3">The sequence shown here is derived from an EMBL/GenBank/DDBJ whole genome shotgun (WGS) entry which is preliminary data.</text>
</comment>
<proteinExistence type="inferred from homology"/>
<dbReference type="InterPro" id="IPR000594">
    <property type="entry name" value="ThiF_NAD_FAD-bd"/>
</dbReference>
<accession>A0ABD4TLR9</accession>
<dbReference type="EMBL" id="VOTZ01000013">
    <property type="protein sequence ID" value="MCQ1538780.1"/>
    <property type="molecule type" value="Genomic_DNA"/>
</dbReference>
<dbReference type="Gene3D" id="3.40.50.720">
    <property type="entry name" value="NAD(P)-binding Rossmann-like Domain"/>
    <property type="match status" value="1"/>
</dbReference>
<evidence type="ECO:0000313" key="4">
    <source>
        <dbReference type="Proteomes" id="UP001524383"/>
    </source>
</evidence>
<dbReference type="FunFam" id="3.40.50.720:FF:000080">
    <property type="entry name" value="Thiazole biosynthesis adenylyltransferase ThiF"/>
    <property type="match status" value="1"/>
</dbReference>
<feature type="domain" description="THIF-type NAD/FAD binding fold" evidence="2">
    <location>
        <begin position="10"/>
        <end position="237"/>
    </location>
</feature>
<keyword evidence="4" id="KW-1185">Reference proteome</keyword>
<dbReference type="CDD" id="cd00757">
    <property type="entry name" value="ThiF_MoeB_HesA_family"/>
    <property type="match status" value="1"/>
</dbReference>
<gene>
    <name evidence="3" type="ORF">FTO68_07255</name>
</gene>
<dbReference type="InterPro" id="IPR045886">
    <property type="entry name" value="ThiF/MoeB/HesA"/>
</dbReference>
<protein>
    <submittedName>
        <fullName evidence="3">HesA/MoeB/ThiF family protein</fullName>
    </submittedName>
</protein>
<dbReference type="PANTHER" id="PTHR10953:SF102">
    <property type="entry name" value="ADENYLYLTRANSFERASE AND SULFURTRANSFERASE MOCS3"/>
    <property type="match status" value="1"/>
</dbReference>
<evidence type="ECO:0000313" key="3">
    <source>
        <dbReference type="EMBL" id="MCQ1538780.1"/>
    </source>
</evidence>
<dbReference type="PANTHER" id="PTHR10953">
    <property type="entry name" value="UBIQUITIN-ACTIVATING ENZYME E1"/>
    <property type="match status" value="1"/>
</dbReference>
<reference evidence="3 4" key="1">
    <citation type="submission" date="2019-08" db="EMBL/GenBank/DDBJ databases">
        <authorList>
            <person name="Chen S.-C."/>
            <person name="Lai M.-C."/>
            <person name="You Y.-T."/>
        </authorList>
    </citation>
    <scope>NUCLEOTIDE SEQUENCE [LARGE SCALE GENOMIC DNA]</scope>
    <source>
        <strain evidence="3 4">P2F9704a</strain>
    </source>
</reference>
<comment type="similarity">
    <text evidence="1">Belongs to the HesA/MoeB/ThiF family.</text>
</comment>
<dbReference type="Pfam" id="PF00899">
    <property type="entry name" value="ThiF"/>
    <property type="match status" value="1"/>
</dbReference>
<dbReference type="AlphaFoldDB" id="A0ABD4TLR9"/>
<evidence type="ECO:0000256" key="1">
    <source>
        <dbReference type="ARBA" id="ARBA00009919"/>
    </source>
</evidence>
<organism evidence="3 4">
    <name type="scientific">Methanocalculus taiwanensis</name>
    <dbReference type="NCBI Taxonomy" id="106207"/>
    <lineage>
        <taxon>Archaea</taxon>
        <taxon>Methanobacteriati</taxon>
        <taxon>Methanobacteriota</taxon>
        <taxon>Stenosarchaea group</taxon>
        <taxon>Methanomicrobia</taxon>
        <taxon>Methanomicrobiales</taxon>
        <taxon>Methanocalculaceae</taxon>
        <taxon>Methanocalculus</taxon>
    </lineage>
</organism>
<evidence type="ECO:0000259" key="2">
    <source>
        <dbReference type="Pfam" id="PF00899"/>
    </source>
</evidence>
<dbReference type="RefSeq" id="WP_255332730.1">
    <property type="nucleotide sequence ID" value="NZ_VOTZ01000013.1"/>
</dbReference>
<dbReference type="Proteomes" id="UP001524383">
    <property type="component" value="Unassembled WGS sequence"/>
</dbReference>
<dbReference type="SUPFAM" id="SSF69572">
    <property type="entry name" value="Activating enzymes of the ubiquitin-like proteins"/>
    <property type="match status" value="1"/>
</dbReference>
<name>A0ABD4TLR9_9EURY</name>
<dbReference type="InterPro" id="IPR035985">
    <property type="entry name" value="Ubiquitin-activating_enz"/>
</dbReference>